<dbReference type="SUPFAM" id="SSF57889">
    <property type="entry name" value="Cysteine-rich domain"/>
    <property type="match status" value="1"/>
</dbReference>
<dbReference type="Pfam" id="PF00130">
    <property type="entry name" value="C1_1"/>
    <property type="match status" value="1"/>
</dbReference>
<proteinExistence type="predicted"/>
<dbReference type="InterPro" id="IPR033614">
    <property type="entry name" value="RASSF1-6"/>
</dbReference>
<reference evidence="6" key="2">
    <citation type="submission" date="2025-08" db="UniProtKB">
        <authorList>
            <consortium name="Ensembl"/>
        </authorList>
    </citation>
    <scope>IDENTIFICATION</scope>
</reference>
<feature type="domain" description="Ras-associating" evidence="5">
    <location>
        <begin position="210"/>
        <end position="266"/>
    </location>
</feature>
<dbReference type="GO" id="GO:0046872">
    <property type="term" value="F:metal ion binding"/>
    <property type="evidence" value="ECO:0007669"/>
    <property type="project" value="UniProtKB-KW"/>
</dbReference>
<dbReference type="PANTHER" id="PTHR22738">
    <property type="entry name" value="RASSF"/>
    <property type="match status" value="1"/>
</dbReference>
<evidence type="ECO:0000256" key="3">
    <source>
        <dbReference type="SAM" id="MobiDB-lite"/>
    </source>
</evidence>
<dbReference type="CDD" id="cd20885">
    <property type="entry name" value="C1_RASSF1"/>
    <property type="match status" value="1"/>
</dbReference>
<feature type="domain" description="Phorbol-ester/DAG-type" evidence="4">
    <location>
        <begin position="92"/>
        <end position="142"/>
    </location>
</feature>
<protein>
    <submittedName>
        <fullName evidence="6">Ras association domain family member 1</fullName>
    </submittedName>
</protein>
<dbReference type="STRING" id="62062.ENSHHUP00000037614"/>
<dbReference type="AlphaFoldDB" id="A0A4W5MIR2"/>
<dbReference type="Ensembl" id="ENSHHUT00000039111.1">
    <property type="protein sequence ID" value="ENSHHUP00000037614.1"/>
    <property type="gene ID" value="ENSHHUG00000023521.1"/>
</dbReference>
<name>A0A4W5MIR2_9TELE</name>
<accession>A0A4W5MIR2</accession>
<dbReference type="PROSITE" id="PS50200">
    <property type="entry name" value="RA"/>
    <property type="match status" value="1"/>
</dbReference>
<dbReference type="InterPro" id="IPR002219">
    <property type="entry name" value="PKC_DAG/PE"/>
</dbReference>
<organism evidence="6 7">
    <name type="scientific">Hucho hucho</name>
    <name type="common">huchen</name>
    <dbReference type="NCBI Taxonomy" id="62062"/>
    <lineage>
        <taxon>Eukaryota</taxon>
        <taxon>Metazoa</taxon>
        <taxon>Chordata</taxon>
        <taxon>Craniata</taxon>
        <taxon>Vertebrata</taxon>
        <taxon>Euteleostomi</taxon>
        <taxon>Actinopterygii</taxon>
        <taxon>Neopterygii</taxon>
        <taxon>Teleostei</taxon>
        <taxon>Protacanthopterygii</taxon>
        <taxon>Salmoniformes</taxon>
        <taxon>Salmonidae</taxon>
        <taxon>Salmoninae</taxon>
        <taxon>Hucho</taxon>
    </lineage>
</organism>
<dbReference type="PROSITE" id="PS50081">
    <property type="entry name" value="ZF_DAG_PE_2"/>
    <property type="match status" value="1"/>
</dbReference>
<feature type="compositionally biased region" description="Pro residues" evidence="3">
    <location>
        <begin position="43"/>
        <end position="54"/>
    </location>
</feature>
<dbReference type="InterPro" id="IPR000159">
    <property type="entry name" value="RA_dom"/>
</dbReference>
<dbReference type="Gene3D" id="3.30.60.20">
    <property type="match status" value="1"/>
</dbReference>
<sequence>MLTMASEPPQAVARLIAWVNGISKCELIELKDLSLNDRIELAPEPPAGPPPAAPLTPRQVRDSQRSSQVVRLVGDSVRVEGPSWFTGQGGKGHDFQPCSYTQITWCDLCGEFIWGLYKQSLSCANCCYTCHYQCRPFIHLDCSTDSRLLTTDQTDVSEDTVETDINVDVIEPIDWGKREYNAQINSNLYMVLPSSPQESRQLDGGLKCRTSFYLPKDTAKHLDISSRTQSREVIEALLNRFTVVDNPAKFALFERSERQNQSEYRKSEITHEHVLETDFGRVREDQHRKISWVNCD</sequence>
<dbReference type="PROSITE" id="PS00479">
    <property type="entry name" value="ZF_DAG_PE_1"/>
    <property type="match status" value="1"/>
</dbReference>
<keyword evidence="2" id="KW-0862">Zinc</keyword>
<dbReference type="Pfam" id="PF00788">
    <property type="entry name" value="RA"/>
    <property type="match status" value="1"/>
</dbReference>
<dbReference type="GO" id="GO:0007265">
    <property type="term" value="P:Ras protein signal transduction"/>
    <property type="evidence" value="ECO:0007669"/>
    <property type="project" value="TreeGrafter"/>
</dbReference>
<evidence type="ECO:0000256" key="2">
    <source>
        <dbReference type="ARBA" id="ARBA00022833"/>
    </source>
</evidence>
<dbReference type="GO" id="GO:0015630">
    <property type="term" value="C:microtubule cytoskeleton"/>
    <property type="evidence" value="ECO:0007669"/>
    <property type="project" value="TreeGrafter"/>
</dbReference>
<reference evidence="6" key="3">
    <citation type="submission" date="2025-09" db="UniProtKB">
        <authorList>
            <consortium name="Ensembl"/>
        </authorList>
    </citation>
    <scope>IDENTIFICATION</scope>
</reference>
<evidence type="ECO:0000313" key="6">
    <source>
        <dbReference type="Ensembl" id="ENSHHUP00000037614.1"/>
    </source>
</evidence>
<dbReference type="Gene3D" id="3.10.20.90">
    <property type="entry name" value="Phosphatidylinositol 3-kinase Catalytic Subunit, Chain A, domain 1"/>
    <property type="match status" value="1"/>
</dbReference>
<reference evidence="7" key="1">
    <citation type="submission" date="2018-06" db="EMBL/GenBank/DDBJ databases">
        <title>Genome assembly of Danube salmon.</title>
        <authorList>
            <person name="Macqueen D.J."/>
            <person name="Gundappa M.K."/>
        </authorList>
    </citation>
    <scope>NUCLEOTIDE SEQUENCE [LARGE SCALE GENOMIC DNA]</scope>
</reference>
<evidence type="ECO:0000259" key="4">
    <source>
        <dbReference type="PROSITE" id="PS50081"/>
    </source>
</evidence>
<dbReference type="PANTHER" id="PTHR22738:SF12">
    <property type="entry name" value="RAS ASSOCIATION DOMAIN-CONTAINING PROTEIN 1"/>
    <property type="match status" value="1"/>
</dbReference>
<feature type="region of interest" description="Disordered" evidence="3">
    <location>
        <begin position="41"/>
        <end position="63"/>
    </location>
</feature>
<dbReference type="SMART" id="SM00109">
    <property type="entry name" value="C1"/>
    <property type="match status" value="1"/>
</dbReference>
<dbReference type="GeneTree" id="ENSGT00940000155664"/>
<dbReference type="InterPro" id="IPR046349">
    <property type="entry name" value="C1-like_sf"/>
</dbReference>
<evidence type="ECO:0000256" key="1">
    <source>
        <dbReference type="ARBA" id="ARBA00022723"/>
    </source>
</evidence>
<keyword evidence="1" id="KW-0479">Metal-binding</keyword>
<dbReference type="Proteomes" id="UP000314982">
    <property type="component" value="Unassembled WGS sequence"/>
</dbReference>
<evidence type="ECO:0000259" key="5">
    <source>
        <dbReference type="PROSITE" id="PS50200"/>
    </source>
</evidence>
<dbReference type="GO" id="GO:0005634">
    <property type="term" value="C:nucleus"/>
    <property type="evidence" value="ECO:0007669"/>
    <property type="project" value="TreeGrafter"/>
</dbReference>
<keyword evidence="7" id="KW-1185">Reference proteome</keyword>
<evidence type="ECO:0000313" key="7">
    <source>
        <dbReference type="Proteomes" id="UP000314982"/>
    </source>
</evidence>